<dbReference type="RefSeq" id="XP_022155289.1">
    <property type="nucleotide sequence ID" value="XM_022299597.1"/>
</dbReference>
<gene>
    <name evidence="4" type="primary">LOC111022426</name>
</gene>
<sequence length="218" mass="24949">MRHKLMMHSTSNSNNEVLWRKFWKIQMPPKIQVIMWKVCHNIIPVLKNLQKKGMEVKQIWRAVLPEAELGSLFNDCYLERWSYWMKNLSASNLRLAEITCWALWNDHNALINKKKIPEAPIKRRIPRVNAWRPPPLGCVVKMNTDAAVSTEGSGVGVLLRDGNAEIVAAMIDFHVVKTPLLTEILAIREGLRLATRLGVHRVMVESDSLEALNLIGDK</sequence>
<protein>
    <submittedName>
        <fullName evidence="4">Uncharacterized protein LOC111022426</fullName>
    </submittedName>
</protein>
<dbReference type="Proteomes" id="UP000504603">
    <property type="component" value="Unplaced"/>
</dbReference>
<evidence type="ECO:0000259" key="2">
    <source>
        <dbReference type="Pfam" id="PF13966"/>
    </source>
</evidence>
<dbReference type="PANTHER" id="PTHR47074">
    <property type="entry name" value="BNAC02G40300D PROTEIN"/>
    <property type="match status" value="1"/>
</dbReference>
<dbReference type="Pfam" id="PF13966">
    <property type="entry name" value="zf-RVT"/>
    <property type="match status" value="1"/>
</dbReference>
<feature type="domain" description="Reverse transcriptase zinc-binding" evidence="2">
    <location>
        <begin position="11"/>
        <end position="58"/>
    </location>
</feature>
<keyword evidence="3" id="KW-1185">Reference proteome</keyword>
<dbReference type="CDD" id="cd06222">
    <property type="entry name" value="RNase_H_like"/>
    <property type="match status" value="1"/>
</dbReference>
<dbReference type="Gene3D" id="3.30.420.10">
    <property type="entry name" value="Ribonuclease H-like superfamily/Ribonuclease H"/>
    <property type="match status" value="1"/>
</dbReference>
<dbReference type="AlphaFoldDB" id="A0A6J1DPU1"/>
<dbReference type="InterPro" id="IPR012337">
    <property type="entry name" value="RNaseH-like_sf"/>
</dbReference>
<dbReference type="InterPro" id="IPR026960">
    <property type="entry name" value="RVT-Znf"/>
</dbReference>
<dbReference type="InterPro" id="IPR036397">
    <property type="entry name" value="RNaseH_sf"/>
</dbReference>
<dbReference type="Pfam" id="PF13456">
    <property type="entry name" value="RVT_3"/>
    <property type="match status" value="1"/>
</dbReference>
<feature type="domain" description="RNase H type-1" evidence="1">
    <location>
        <begin position="143"/>
        <end position="215"/>
    </location>
</feature>
<dbReference type="GO" id="GO:0004523">
    <property type="term" value="F:RNA-DNA hybrid ribonuclease activity"/>
    <property type="evidence" value="ECO:0007669"/>
    <property type="project" value="InterPro"/>
</dbReference>
<organism evidence="3 4">
    <name type="scientific">Momordica charantia</name>
    <name type="common">Bitter gourd</name>
    <name type="synonym">Balsam pear</name>
    <dbReference type="NCBI Taxonomy" id="3673"/>
    <lineage>
        <taxon>Eukaryota</taxon>
        <taxon>Viridiplantae</taxon>
        <taxon>Streptophyta</taxon>
        <taxon>Embryophyta</taxon>
        <taxon>Tracheophyta</taxon>
        <taxon>Spermatophyta</taxon>
        <taxon>Magnoliopsida</taxon>
        <taxon>eudicotyledons</taxon>
        <taxon>Gunneridae</taxon>
        <taxon>Pentapetalae</taxon>
        <taxon>rosids</taxon>
        <taxon>fabids</taxon>
        <taxon>Cucurbitales</taxon>
        <taxon>Cucurbitaceae</taxon>
        <taxon>Momordiceae</taxon>
        <taxon>Momordica</taxon>
    </lineage>
</organism>
<proteinExistence type="predicted"/>
<evidence type="ECO:0000313" key="4">
    <source>
        <dbReference type="RefSeq" id="XP_022155289.1"/>
    </source>
</evidence>
<reference evidence="4" key="1">
    <citation type="submission" date="2025-08" db="UniProtKB">
        <authorList>
            <consortium name="RefSeq"/>
        </authorList>
    </citation>
    <scope>IDENTIFICATION</scope>
    <source>
        <strain evidence="4">OHB3-1</strain>
    </source>
</reference>
<dbReference type="PANTHER" id="PTHR47074:SF73">
    <property type="entry name" value="OS04G0448401 PROTEIN"/>
    <property type="match status" value="1"/>
</dbReference>
<evidence type="ECO:0000259" key="1">
    <source>
        <dbReference type="Pfam" id="PF13456"/>
    </source>
</evidence>
<dbReference type="KEGG" id="mcha:111022426"/>
<dbReference type="GeneID" id="111022426"/>
<accession>A0A6J1DPU1</accession>
<dbReference type="InterPro" id="IPR002156">
    <property type="entry name" value="RNaseH_domain"/>
</dbReference>
<dbReference type="InterPro" id="IPR052929">
    <property type="entry name" value="RNase_H-like_EbsB-rel"/>
</dbReference>
<dbReference type="GO" id="GO:0003676">
    <property type="term" value="F:nucleic acid binding"/>
    <property type="evidence" value="ECO:0007669"/>
    <property type="project" value="InterPro"/>
</dbReference>
<dbReference type="OrthoDB" id="999038at2759"/>
<name>A0A6J1DPU1_MOMCH</name>
<evidence type="ECO:0000313" key="3">
    <source>
        <dbReference type="Proteomes" id="UP000504603"/>
    </source>
</evidence>
<dbReference type="InterPro" id="IPR044730">
    <property type="entry name" value="RNase_H-like_dom_plant"/>
</dbReference>
<dbReference type="SUPFAM" id="SSF53098">
    <property type="entry name" value="Ribonuclease H-like"/>
    <property type="match status" value="1"/>
</dbReference>